<accession>A0A0A1ZNR1</accession>
<proteinExistence type="predicted"/>
<sequence>MNTCNYANSKLLGKLLKMHNLTPKNKQKVIISAQRKTATWSCLHRLARKLEFIQTAKDQKN</sequence>
<protein>
    <submittedName>
        <fullName evidence="1">Uncharacterized protein</fullName>
    </submittedName>
</protein>
<evidence type="ECO:0000313" key="1">
    <source>
        <dbReference type="EMBL" id="KGF91232.1"/>
    </source>
</evidence>
<name>A0A0A1ZNR1_PROMR</name>
<gene>
    <name evidence="1" type="ORF">EU93_1171</name>
</gene>
<dbReference type="AlphaFoldDB" id="A0A0A1ZNR1"/>
<reference evidence="2" key="1">
    <citation type="journal article" date="2014" name="Sci. Data">
        <title>Genomes of diverse isolates of the marine cyanobacterium Prochlorococcus.</title>
        <authorList>
            <person name="Biller S."/>
            <person name="Berube P."/>
            <person name="Thompson J."/>
            <person name="Kelly L."/>
            <person name="Roggensack S."/>
            <person name="Awad L."/>
            <person name="Roache-Johnson K."/>
            <person name="Ding H."/>
            <person name="Giovannoni S.J."/>
            <person name="Moore L.R."/>
            <person name="Chisholm S.W."/>
        </authorList>
    </citation>
    <scope>NUCLEOTIDE SEQUENCE [LARGE SCALE GENOMIC DNA]</scope>
</reference>
<organism evidence="1 2">
    <name type="scientific">Prochlorococcus marinus str. MIT 9116</name>
    <dbReference type="NCBI Taxonomy" id="167544"/>
    <lineage>
        <taxon>Bacteria</taxon>
        <taxon>Bacillati</taxon>
        <taxon>Cyanobacteriota</taxon>
        <taxon>Cyanophyceae</taxon>
        <taxon>Synechococcales</taxon>
        <taxon>Prochlorococcaceae</taxon>
        <taxon>Prochlorococcus</taxon>
    </lineage>
</organism>
<dbReference type="OrthoDB" id="542004at2"/>
<evidence type="ECO:0000313" key="2">
    <source>
        <dbReference type="Proteomes" id="UP000030491"/>
    </source>
</evidence>
<dbReference type="EMBL" id="JNAJ01000014">
    <property type="protein sequence ID" value="KGF91232.1"/>
    <property type="molecule type" value="Genomic_DNA"/>
</dbReference>
<dbReference type="Proteomes" id="UP000030491">
    <property type="component" value="Unassembled WGS sequence"/>
</dbReference>
<comment type="caution">
    <text evidence="1">The sequence shown here is derived from an EMBL/GenBank/DDBJ whole genome shotgun (WGS) entry which is preliminary data.</text>
</comment>